<feature type="transmembrane region" description="Helical" evidence="8">
    <location>
        <begin position="284"/>
        <end position="305"/>
    </location>
</feature>
<comment type="subcellular location">
    <subcellularLocation>
        <location evidence="1">Cell membrane</location>
        <topology evidence="1">Multi-pass membrane protein</topology>
    </subcellularLocation>
</comment>
<reference evidence="10 11" key="1">
    <citation type="submission" date="2024-03" db="EMBL/GenBank/DDBJ databases">
        <title>Human intestinal bacterial collection.</title>
        <authorList>
            <person name="Pauvert C."/>
            <person name="Hitch T.C.A."/>
            <person name="Clavel T."/>
        </authorList>
    </citation>
    <scope>NUCLEOTIDE SEQUENCE [LARGE SCALE GENOMIC DNA]</scope>
    <source>
        <strain evidence="10 11">CLA-SR-H024</strain>
    </source>
</reference>
<feature type="transmembrane region" description="Helical" evidence="8">
    <location>
        <begin position="235"/>
        <end position="256"/>
    </location>
</feature>
<dbReference type="InterPro" id="IPR000731">
    <property type="entry name" value="SSD"/>
</dbReference>
<feature type="transmembrane region" description="Helical" evidence="8">
    <location>
        <begin position="311"/>
        <end position="334"/>
    </location>
</feature>
<evidence type="ECO:0000256" key="3">
    <source>
        <dbReference type="ARBA" id="ARBA00022475"/>
    </source>
</evidence>
<feature type="transmembrane region" description="Helical" evidence="8">
    <location>
        <begin position="186"/>
        <end position="215"/>
    </location>
</feature>
<keyword evidence="4 8" id="KW-0812">Transmembrane</keyword>
<feature type="transmembrane region" description="Helical" evidence="8">
    <location>
        <begin position="997"/>
        <end position="1025"/>
    </location>
</feature>
<dbReference type="InterPro" id="IPR050545">
    <property type="entry name" value="Mycobact_MmpL"/>
</dbReference>
<dbReference type="InterPro" id="IPR004869">
    <property type="entry name" value="MMPL_dom"/>
</dbReference>
<evidence type="ECO:0000313" key="11">
    <source>
        <dbReference type="Proteomes" id="UP001465426"/>
    </source>
</evidence>
<evidence type="ECO:0000256" key="6">
    <source>
        <dbReference type="ARBA" id="ARBA00023136"/>
    </source>
</evidence>
<feature type="transmembrane region" description="Helical" evidence="8">
    <location>
        <begin position="870"/>
        <end position="889"/>
    </location>
</feature>
<dbReference type="NCBIfam" id="TIGR03057">
    <property type="entry name" value="xxxLxxG_by_4"/>
    <property type="match status" value="1"/>
</dbReference>
<dbReference type="PANTHER" id="PTHR33406:SF6">
    <property type="entry name" value="MEMBRANE PROTEIN YDGH-RELATED"/>
    <property type="match status" value="1"/>
</dbReference>
<dbReference type="Proteomes" id="UP001465426">
    <property type="component" value="Unassembled WGS sequence"/>
</dbReference>
<feature type="coiled-coil region" evidence="7">
    <location>
        <begin position="77"/>
        <end position="104"/>
    </location>
</feature>
<feature type="transmembrane region" description="Helical" evidence="8">
    <location>
        <begin position="928"/>
        <end position="950"/>
    </location>
</feature>
<evidence type="ECO:0000256" key="2">
    <source>
        <dbReference type="ARBA" id="ARBA00010157"/>
    </source>
</evidence>
<comment type="similarity">
    <text evidence="2">Belongs to the resistance-nodulation-cell division (RND) (TC 2.A.6) family. MmpL subfamily.</text>
</comment>
<comment type="caution">
    <text evidence="10">The sequence shown here is derived from an EMBL/GenBank/DDBJ whole genome shotgun (WGS) entry which is preliminary data.</text>
</comment>
<protein>
    <submittedName>
        <fullName evidence="10">MMPL family transporter</fullName>
    </submittedName>
</protein>
<gene>
    <name evidence="10" type="ORF">WMO63_14430</name>
</gene>
<dbReference type="RefSeq" id="WP_349204993.1">
    <property type="nucleotide sequence ID" value="NZ_JBBMFN010000036.1"/>
</dbReference>
<sequence>MNAILKGKWFVLGAWIIAIVGLFIIAPNMGDLVEEKGQISIPDEYSSSQAGKILDEIQNQKNVGEQSSVALVFHNDKKLSDNDITEAKKAVEALEANKEELGITDIISSFTNEDLEDQLVSEDGKTILTSLTISWNGREAEEVSDALYKTIEEYDVDHFYTSNWMIDQDLVNSSQEGLKKTEGITVVFILAVLLIVFRSVIAPFIPLITVGVTYLASQSIVSILVDKFDFPISTYTQIFLVAVLFGIGTDYCILLLSRFKEEMMHRESIWESIVETYKNAGRTVFFSGVAVMIGFAAIGFSKFVLYQSASAVAVGVAILLVALFTVVPIFMLLLGNKLFWPSKGSAEHGDSKIWAMAGNLSLKRPLLSLLIVACICVPFLVTYDGDLSFNSLEEISDDYPSIKAFNAIADSFGPGESMATTVIIKNDDELDSIEYLSLADSVTTELAKVDLVDKVRSITRPMGESIEDFYISNQAKTLEEGLDQGKEGLDQISEGLYSAGDELQSSEPQLNEAADGINGLIKGTDDVKAGLGEIQNNLEKIEQGIRQGSAGSDQIKAGLVEAKTGAEALLAAHKDLQSGYKKVETNLATALLEYQKIGSGVEQLATGLNKIPKETFGYLENKYAGLADEEGYLGIREGFLGAQQQLPAISNGISQLNDGLAELQSGVSAANEGYAEILKNQSNISIGLQQLIDGIDQQQKGLDQLADGQGQIVENMPKLTNGLSSINDGQKQLLDGFSEIGGQLGQLTDGLTQSAEGLDQVSDGIGSATDYLAGLSKNETNSFYIPEEVLKSDEFKDALDTYLSPDRKIMTFDVIFADNPYSNDAIDQIDVIKDSVESITKGTKLENAEVAVSGITSTNADLRTMSDADYTNTVIWMMIGISIVLIFLFRSIIMPAYIIGSLILTFYTALGINEAIFVNMLGYTGISWAVPFFAFVILVALGVDYSIFLMDRFNEYKDLTIKEAMLEAMKRMGTVIISAAIILGGTFAAMMPSGMLSLLQIASIVLVGLFLYAFIILPLLIPVLVKNFGEANWWPFKRVND</sequence>
<dbReference type="SUPFAM" id="SSF82866">
    <property type="entry name" value="Multidrug efflux transporter AcrB transmembrane domain"/>
    <property type="match status" value="2"/>
</dbReference>
<keyword evidence="5 8" id="KW-1133">Transmembrane helix</keyword>
<feature type="transmembrane region" description="Helical" evidence="8">
    <location>
        <begin position="366"/>
        <end position="383"/>
    </location>
</feature>
<feature type="transmembrane region" description="Helical" evidence="8">
    <location>
        <begin position="12"/>
        <end position="30"/>
    </location>
</feature>
<feature type="transmembrane region" description="Helical" evidence="8">
    <location>
        <begin position="971"/>
        <end position="991"/>
    </location>
</feature>
<evidence type="ECO:0000256" key="8">
    <source>
        <dbReference type="SAM" id="Phobius"/>
    </source>
</evidence>
<dbReference type="Pfam" id="PF03176">
    <property type="entry name" value="MMPL"/>
    <property type="match status" value="2"/>
</dbReference>
<dbReference type="Gene3D" id="1.20.1640.10">
    <property type="entry name" value="Multidrug efflux transporter AcrB transmembrane domain"/>
    <property type="match status" value="2"/>
</dbReference>
<evidence type="ECO:0000256" key="5">
    <source>
        <dbReference type="ARBA" id="ARBA00022989"/>
    </source>
</evidence>
<organism evidence="10 11">
    <name type="scientific">Niallia hominis</name>
    <dbReference type="NCBI Taxonomy" id="3133173"/>
    <lineage>
        <taxon>Bacteria</taxon>
        <taxon>Bacillati</taxon>
        <taxon>Bacillota</taxon>
        <taxon>Bacilli</taxon>
        <taxon>Bacillales</taxon>
        <taxon>Bacillaceae</taxon>
        <taxon>Niallia</taxon>
    </lineage>
</organism>
<evidence type="ECO:0000256" key="7">
    <source>
        <dbReference type="SAM" id="Coils"/>
    </source>
</evidence>
<evidence type="ECO:0000313" key="10">
    <source>
        <dbReference type="EMBL" id="MEQ2466855.1"/>
    </source>
</evidence>
<accession>A0ABV1F0E6</accession>
<evidence type="ECO:0000259" key="9">
    <source>
        <dbReference type="PROSITE" id="PS50156"/>
    </source>
</evidence>
<dbReference type="Gene3D" id="1.10.287.950">
    <property type="entry name" value="Methyl-accepting chemotaxis protein"/>
    <property type="match status" value="2"/>
</dbReference>
<dbReference type="InterPro" id="IPR023908">
    <property type="entry name" value="xxxLxxG_rpt"/>
</dbReference>
<keyword evidence="7" id="KW-0175">Coiled coil</keyword>
<dbReference type="EMBL" id="JBBMFN010000036">
    <property type="protein sequence ID" value="MEQ2466855.1"/>
    <property type="molecule type" value="Genomic_DNA"/>
</dbReference>
<evidence type="ECO:0000256" key="1">
    <source>
        <dbReference type="ARBA" id="ARBA00004651"/>
    </source>
</evidence>
<dbReference type="PROSITE" id="PS50156">
    <property type="entry name" value="SSD"/>
    <property type="match status" value="1"/>
</dbReference>
<feature type="domain" description="SSD" evidence="9">
    <location>
        <begin position="901"/>
        <end position="1026"/>
    </location>
</feature>
<keyword evidence="11" id="KW-1185">Reference proteome</keyword>
<feature type="transmembrane region" description="Helical" evidence="8">
    <location>
        <begin position="896"/>
        <end position="916"/>
    </location>
</feature>
<name>A0ABV1F0E6_9BACI</name>
<proteinExistence type="inferred from homology"/>
<keyword evidence="3" id="KW-1003">Cell membrane</keyword>
<evidence type="ECO:0000256" key="4">
    <source>
        <dbReference type="ARBA" id="ARBA00022692"/>
    </source>
</evidence>
<keyword evidence="6 8" id="KW-0472">Membrane</keyword>
<dbReference type="PANTHER" id="PTHR33406">
    <property type="entry name" value="MEMBRANE PROTEIN MJ1562-RELATED"/>
    <property type="match status" value="1"/>
</dbReference>